<evidence type="ECO:0000256" key="1">
    <source>
        <dbReference type="ARBA" id="ARBA00004651"/>
    </source>
</evidence>
<proteinExistence type="predicted"/>
<dbReference type="KEGG" id="dal:Dalk_0701"/>
<sequence>MGGLMAIIYGGLAIMPLFVGGVDYMMHILIMILIWGVVASCWDLIMGFAGIFSFGQVAFFVIGAYASAIVSNKFGIPPFFSIFIAGGIAAILGVLVGLPCLRLKGAYVALVTFAVHMILEPFLKGHMGRAIGTGGSRGILTIPPINIFGYAFTPDNKVAVFYLTLVLAVICSVIILMVIRSFWGTAFLALKDSEDFSASLGVSAFKYKLAVFALTSFLTGMVGGFYAHYVGMLSTRMLGIDLFVTLMIMLVIGGIGQFPGAILGAIVTVTLNEMLSPLGPYRPLILGGLVVVLVLLLPDGVIGLLRRIFNGKSKTREAEA</sequence>
<keyword evidence="5 6" id="KW-0472">Membrane</keyword>
<dbReference type="eggNOG" id="COG4177">
    <property type="taxonomic scope" value="Bacteria"/>
</dbReference>
<reference evidence="7 8" key="1">
    <citation type="journal article" date="2012" name="Environ. Microbiol.">
        <title>The genome sequence of Desulfatibacillum alkenivorans AK-01: a blueprint for anaerobic alkane oxidation.</title>
        <authorList>
            <person name="Callaghan A.V."/>
            <person name="Morris B.E."/>
            <person name="Pereira I.A."/>
            <person name="McInerney M.J."/>
            <person name="Austin R.N."/>
            <person name="Groves J.T."/>
            <person name="Kukor J.J."/>
            <person name="Suflita J.M."/>
            <person name="Young L.Y."/>
            <person name="Zylstra G.J."/>
            <person name="Wawrik B."/>
        </authorList>
    </citation>
    <scope>NUCLEOTIDE SEQUENCE [LARGE SCALE GENOMIC DNA]</scope>
    <source>
        <strain evidence="7 8">AK-01</strain>
    </source>
</reference>
<accession>B8FJX8</accession>
<keyword evidence="8" id="KW-1185">Reference proteome</keyword>
<dbReference type="AlphaFoldDB" id="B8FJX8"/>
<dbReference type="GO" id="GO:0015658">
    <property type="term" value="F:branched-chain amino acid transmembrane transporter activity"/>
    <property type="evidence" value="ECO:0007669"/>
    <property type="project" value="InterPro"/>
</dbReference>
<name>B8FJX8_DESAL</name>
<gene>
    <name evidence="7" type="ordered locus">Dalk_0701</name>
</gene>
<dbReference type="PANTHER" id="PTHR30482:SF10">
    <property type="entry name" value="HIGH-AFFINITY BRANCHED-CHAIN AMINO ACID TRANSPORT PROTEIN BRAE"/>
    <property type="match status" value="1"/>
</dbReference>
<feature type="transmembrane region" description="Helical" evidence="6">
    <location>
        <begin position="44"/>
        <end position="67"/>
    </location>
</feature>
<feature type="transmembrane region" description="Helical" evidence="6">
    <location>
        <begin position="12"/>
        <end position="38"/>
    </location>
</feature>
<dbReference type="EMBL" id="CP001322">
    <property type="protein sequence ID" value="ACL02406.1"/>
    <property type="molecule type" value="Genomic_DNA"/>
</dbReference>
<evidence type="ECO:0000256" key="5">
    <source>
        <dbReference type="ARBA" id="ARBA00023136"/>
    </source>
</evidence>
<feature type="transmembrane region" description="Helical" evidence="6">
    <location>
        <begin position="79"/>
        <end position="99"/>
    </location>
</feature>
<dbReference type="InterPro" id="IPR001851">
    <property type="entry name" value="ABC_transp_permease"/>
</dbReference>
<evidence type="ECO:0000256" key="2">
    <source>
        <dbReference type="ARBA" id="ARBA00022475"/>
    </source>
</evidence>
<dbReference type="PANTHER" id="PTHR30482">
    <property type="entry name" value="HIGH-AFFINITY BRANCHED-CHAIN AMINO ACID TRANSPORT SYSTEM PERMEASE"/>
    <property type="match status" value="1"/>
</dbReference>
<keyword evidence="4 6" id="KW-1133">Transmembrane helix</keyword>
<evidence type="ECO:0000313" key="8">
    <source>
        <dbReference type="Proteomes" id="UP000000739"/>
    </source>
</evidence>
<feature type="transmembrane region" description="Helical" evidence="6">
    <location>
        <begin position="209"/>
        <end position="230"/>
    </location>
</feature>
<feature type="transmembrane region" description="Helical" evidence="6">
    <location>
        <begin position="283"/>
        <end position="305"/>
    </location>
</feature>
<organism evidence="7 8">
    <name type="scientific">Desulfatibacillum aliphaticivorans</name>
    <dbReference type="NCBI Taxonomy" id="218208"/>
    <lineage>
        <taxon>Bacteria</taxon>
        <taxon>Pseudomonadati</taxon>
        <taxon>Thermodesulfobacteriota</taxon>
        <taxon>Desulfobacteria</taxon>
        <taxon>Desulfobacterales</taxon>
        <taxon>Desulfatibacillaceae</taxon>
        <taxon>Desulfatibacillum</taxon>
    </lineage>
</organism>
<dbReference type="HOGENOM" id="CLU_031365_2_2_7"/>
<dbReference type="GO" id="GO:0005886">
    <property type="term" value="C:plasma membrane"/>
    <property type="evidence" value="ECO:0007669"/>
    <property type="project" value="UniProtKB-SubCell"/>
</dbReference>
<comment type="subcellular location">
    <subcellularLocation>
        <location evidence="1">Cell membrane</location>
        <topology evidence="1">Multi-pass membrane protein</topology>
    </subcellularLocation>
</comment>
<dbReference type="InterPro" id="IPR043428">
    <property type="entry name" value="LivM-like"/>
</dbReference>
<protein>
    <submittedName>
        <fullName evidence="7">Inner-membrane translocator</fullName>
    </submittedName>
</protein>
<dbReference type="Proteomes" id="UP000000739">
    <property type="component" value="Chromosome"/>
</dbReference>
<keyword evidence="2" id="KW-1003">Cell membrane</keyword>
<dbReference type="Pfam" id="PF02653">
    <property type="entry name" value="BPD_transp_2"/>
    <property type="match status" value="1"/>
</dbReference>
<feature type="transmembrane region" description="Helical" evidence="6">
    <location>
        <begin position="160"/>
        <end position="183"/>
    </location>
</feature>
<evidence type="ECO:0000313" key="7">
    <source>
        <dbReference type="EMBL" id="ACL02406.1"/>
    </source>
</evidence>
<feature type="transmembrane region" description="Helical" evidence="6">
    <location>
        <begin position="242"/>
        <end position="271"/>
    </location>
</feature>
<evidence type="ECO:0000256" key="6">
    <source>
        <dbReference type="SAM" id="Phobius"/>
    </source>
</evidence>
<evidence type="ECO:0000256" key="3">
    <source>
        <dbReference type="ARBA" id="ARBA00022692"/>
    </source>
</evidence>
<keyword evidence="3 6" id="KW-0812">Transmembrane</keyword>
<dbReference type="CDD" id="cd06581">
    <property type="entry name" value="TM_PBP1_LivM_like"/>
    <property type="match status" value="1"/>
</dbReference>
<feature type="transmembrane region" description="Helical" evidence="6">
    <location>
        <begin position="105"/>
        <end position="123"/>
    </location>
</feature>
<evidence type="ECO:0000256" key="4">
    <source>
        <dbReference type="ARBA" id="ARBA00022989"/>
    </source>
</evidence>